<organism evidence="1 2">
    <name type="scientific">Amorphotheca resinae ATCC 22711</name>
    <dbReference type="NCBI Taxonomy" id="857342"/>
    <lineage>
        <taxon>Eukaryota</taxon>
        <taxon>Fungi</taxon>
        <taxon>Dikarya</taxon>
        <taxon>Ascomycota</taxon>
        <taxon>Pezizomycotina</taxon>
        <taxon>Leotiomycetes</taxon>
        <taxon>Helotiales</taxon>
        <taxon>Amorphothecaceae</taxon>
        <taxon>Amorphotheca</taxon>
    </lineage>
</organism>
<sequence>MALPILMSLLLLPDPRTPFAQRVRLVESPGPAFNTRWIELIRKQTQLFLVYLGVFAIVDNLMHDAHTRESVCLLDRCYGWILRSFGALVVAMLRFSLKRPFLDSGFRRGQHYELRPEKT</sequence>
<evidence type="ECO:0000313" key="1">
    <source>
        <dbReference type="EMBL" id="PSS12432.1"/>
    </source>
</evidence>
<proteinExistence type="predicted"/>
<dbReference type="EMBL" id="KZ679015">
    <property type="protein sequence ID" value="PSS12432.1"/>
    <property type="molecule type" value="Genomic_DNA"/>
</dbReference>
<evidence type="ECO:0000313" key="2">
    <source>
        <dbReference type="Proteomes" id="UP000241818"/>
    </source>
</evidence>
<reference evidence="1 2" key="1">
    <citation type="journal article" date="2018" name="New Phytol.">
        <title>Comparative genomics and transcriptomics depict ericoid mycorrhizal fungi as versatile saprotrophs and plant mutualists.</title>
        <authorList>
            <person name="Martino E."/>
            <person name="Morin E."/>
            <person name="Grelet G.A."/>
            <person name="Kuo A."/>
            <person name="Kohler A."/>
            <person name="Daghino S."/>
            <person name="Barry K.W."/>
            <person name="Cichocki N."/>
            <person name="Clum A."/>
            <person name="Dockter R.B."/>
            <person name="Hainaut M."/>
            <person name="Kuo R.C."/>
            <person name="LaButti K."/>
            <person name="Lindahl B.D."/>
            <person name="Lindquist E.A."/>
            <person name="Lipzen A."/>
            <person name="Khouja H.R."/>
            <person name="Magnuson J."/>
            <person name="Murat C."/>
            <person name="Ohm R.A."/>
            <person name="Singer S.W."/>
            <person name="Spatafora J.W."/>
            <person name="Wang M."/>
            <person name="Veneault-Fourrey C."/>
            <person name="Henrissat B."/>
            <person name="Grigoriev I.V."/>
            <person name="Martin F.M."/>
            <person name="Perotto S."/>
        </authorList>
    </citation>
    <scope>NUCLEOTIDE SEQUENCE [LARGE SCALE GENOMIC DNA]</scope>
    <source>
        <strain evidence="1 2">ATCC 22711</strain>
    </source>
</reference>
<dbReference type="RefSeq" id="XP_024718430.1">
    <property type="nucleotide sequence ID" value="XM_024863606.1"/>
</dbReference>
<dbReference type="InParanoid" id="A0A2T3AUW5"/>
<dbReference type="GeneID" id="36571687"/>
<keyword evidence="2" id="KW-1185">Reference proteome</keyword>
<dbReference type="AlphaFoldDB" id="A0A2T3AUW5"/>
<protein>
    <submittedName>
        <fullName evidence="1">Uncharacterized protein</fullName>
    </submittedName>
</protein>
<gene>
    <name evidence="1" type="ORF">M430DRAFT_171032</name>
</gene>
<dbReference type="Proteomes" id="UP000241818">
    <property type="component" value="Unassembled WGS sequence"/>
</dbReference>
<name>A0A2T3AUW5_AMORE</name>
<accession>A0A2T3AUW5</accession>